<evidence type="ECO:0000256" key="2">
    <source>
        <dbReference type="SAM" id="Phobius"/>
    </source>
</evidence>
<name>A0ABR3Z8L2_9PEZI</name>
<evidence type="ECO:0000313" key="4">
    <source>
        <dbReference type="Proteomes" id="UP001583280"/>
    </source>
</evidence>
<organism evidence="3 4">
    <name type="scientific">Ceratocystis pirilliformis</name>
    <dbReference type="NCBI Taxonomy" id="259994"/>
    <lineage>
        <taxon>Eukaryota</taxon>
        <taxon>Fungi</taxon>
        <taxon>Dikarya</taxon>
        <taxon>Ascomycota</taxon>
        <taxon>Pezizomycotina</taxon>
        <taxon>Sordariomycetes</taxon>
        <taxon>Hypocreomycetidae</taxon>
        <taxon>Microascales</taxon>
        <taxon>Ceratocystidaceae</taxon>
        <taxon>Ceratocystis</taxon>
    </lineage>
</organism>
<evidence type="ECO:0000256" key="1">
    <source>
        <dbReference type="SAM" id="MobiDB-lite"/>
    </source>
</evidence>
<dbReference type="EMBL" id="JAWDJO010000059">
    <property type="protein sequence ID" value="KAL1896415.1"/>
    <property type="molecule type" value="Genomic_DNA"/>
</dbReference>
<reference evidence="3 4" key="1">
    <citation type="journal article" date="2024" name="IMA Fungus">
        <title>IMA Genome - F19 : A genome assembly and annotation guide to empower mycologists, including annotated draft genome sequences of Ceratocystis pirilliformis, Diaporthe australafricana, Fusarium ophioides, Paecilomyces lecythidis, and Sporothrix stenoceras.</title>
        <authorList>
            <person name="Aylward J."/>
            <person name="Wilson A.M."/>
            <person name="Visagie C.M."/>
            <person name="Spraker J."/>
            <person name="Barnes I."/>
            <person name="Buitendag C."/>
            <person name="Ceriani C."/>
            <person name="Del Mar Angel L."/>
            <person name="du Plessis D."/>
            <person name="Fuchs T."/>
            <person name="Gasser K."/>
            <person name="Kramer D."/>
            <person name="Li W."/>
            <person name="Munsamy K."/>
            <person name="Piso A."/>
            <person name="Price J.L."/>
            <person name="Sonnekus B."/>
            <person name="Thomas C."/>
            <person name="van der Nest A."/>
            <person name="van Dijk A."/>
            <person name="van Heerden A."/>
            <person name="van Vuuren N."/>
            <person name="Yilmaz N."/>
            <person name="Duong T.A."/>
            <person name="van der Merwe N.A."/>
            <person name="Wingfield M.J."/>
            <person name="Wingfield B.D."/>
        </authorList>
    </citation>
    <scope>NUCLEOTIDE SEQUENCE [LARGE SCALE GENOMIC DNA]</scope>
    <source>
        <strain evidence="3 4">CMW 12675</strain>
    </source>
</reference>
<gene>
    <name evidence="3" type="ORF">Cpir12675_002819</name>
</gene>
<keyword evidence="2" id="KW-1133">Transmembrane helix</keyword>
<keyword evidence="4" id="KW-1185">Reference proteome</keyword>
<evidence type="ECO:0000313" key="3">
    <source>
        <dbReference type="EMBL" id="KAL1896415.1"/>
    </source>
</evidence>
<comment type="caution">
    <text evidence="3">The sequence shown here is derived from an EMBL/GenBank/DDBJ whole genome shotgun (WGS) entry which is preliminary data.</text>
</comment>
<feature type="region of interest" description="Disordered" evidence="1">
    <location>
        <begin position="189"/>
        <end position="211"/>
    </location>
</feature>
<proteinExistence type="predicted"/>
<dbReference type="Proteomes" id="UP001583280">
    <property type="component" value="Unassembled WGS sequence"/>
</dbReference>
<sequence length="232" mass="25725">MALNLEYVLAAALSCGLIIILSTSLYKYNSYCRQQPRKQPPTLPFYVDLKQPPVERSRSFSPAQSPSPAAFLRMAPPAGLAGQQTTWPGHLDSTTLFSQSLFSMPSFSRDAFESFSLTFNNIDYSSQTSTEKLSTEQAPDDLTPLSSRAPSACYSQRPRAMYWDDSFYFSQHCITGDDEPAVVTALSPAVTRRPSQADSIDDDEPRLNKPESQQIIAPHKLIAALEAMQINM</sequence>
<feature type="transmembrane region" description="Helical" evidence="2">
    <location>
        <begin position="6"/>
        <end position="28"/>
    </location>
</feature>
<keyword evidence="2" id="KW-0472">Membrane</keyword>
<protein>
    <submittedName>
        <fullName evidence="3">Uncharacterized protein</fullName>
    </submittedName>
</protein>
<keyword evidence="2" id="KW-0812">Transmembrane</keyword>
<accession>A0ABR3Z8L2</accession>